<name>A0A5C4N3X1_9RHOB</name>
<keyword evidence="1" id="KW-0233">DNA recombination</keyword>
<evidence type="ECO:0000256" key="1">
    <source>
        <dbReference type="ARBA" id="ARBA00023172"/>
    </source>
</evidence>
<evidence type="ECO:0008006" key="4">
    <source>
        <dbReference type="Google" id="ProtNLM"/>
    </source>
</evidence>
<dbReference type="InterPro" id="IPR011010">
    <property type="entry name" value="DNA_brk_join_enz"/>
</dbReference>
<dbReference type="GO" id="GO:0003677">
    <property type="term" value="F:DNA binding"/>
    <property type="evidence" value="ECO:0007669"/>
    <property type="project" value="InterPro"/>
</dbReference>
<dbReference type="GO" id="GO:0015074">
    <property type="term" value="P:DNA integration"/>
    <property type="evidence" value="ECO:0007669"/>
    <property type="project" value="InterPro"/>
</dbReference>
<keyword evidence="3" id="KW-1185">Reference proteome</keyword>
<dbReference type="RefSeq" id="WP_139083689.1">
    <property type="nucleotide sequence ID" value="NZ_VDFV01000067.1"/>
</dbReference>
<evidence type="ECO:0000313" key="3">
    <source>
        <dbReference type="Proteomes" id="UP000305709"/>
    </source>
</evidence>
<dbReference type="Proteomes" id="UP000305709">
    <property type="component" value="Unassembled WGS sequence"/>
</dbReference>
<comment type="caution">
    <text evidence="2">The sequence shown here is derived from an EMBL/GenBank/DDBJ whole genome shotgun (WGS) entry which is preliminary data.</text>
</comment>
<dbReference type="GO" id="GO:0006310">
    <property type="term" value="P:DNA recombination"/>
    <property type="evidence" value="ECO:0007669"/>
    <property type="project" value="UniProtKB-KW"/>
</dbReference>
<dbReference type="AlphaFoldDB" id="A0A5C4N3X1"/>
<dbReference type="SUPFAM" id="SSF56349">
    <property type="entry name" value="DNA breaking-rejoining enzymes"/>
    <property type="match status" value="1"/>
</dbReference>
<dbReference type="InterPro" id="IPR013762">
    <property type="entry name" value="Integrase-like_cat_sf"/>
</dbReference>
<sequence>MGPQGLQFLGSSPEGFLFPSRIAIAGQPKSAEQFVGPDFKKTIHADTGLRNFPHILRRFAATLYITNNPEGVEVVHHVLRHTSVDMTHRSYAGVYDLVAVCRYDELTLGICGAILKEVSYG</sequence>
<protein>
    <recommendedName>
        <fullName evidence="4">Tyr recombinase domain-containing protein</fullName>
    </recommendedName>
</protein>
<dbReference type="Gene3D" id="1.10.443.10">
    <property type="entry name" value="Intergrase catalytic core"/>
    <property type="match status" value="1"/>
</dbReference>
<dbReference type="OrthoDB" id="9803188at2"/>
<dbReference type="EMBL" id="VDFV01000067">
    <property type="protein sequence ID" value="TNC61415.1"/>
    <property type="molecule type" value="Genomic_DNA"/>
</dbReference>
<gene>
    <name evidence="2" type="ORF">FHG71_21195</name>
</gene>
<organism evidence="2 3">
    <name type="scientific">Rubellimicrobium roseum</name>
    <dbReference type="NCBI Taxonomy" id="687525"/>
    <lineage>
        <taxon>Bacteria</taxon>
        <taxon>Pseudomonadati</taxon>
        <taxon>Pseudomonadota</taxon>
        <taxon>Alphaproteobacteria</taxon>
        <taxon>Rhodobacterales</taxon>
        <taxon>Roseobacteraceae</taxon>
        <taxon>Rubellimicrobium</taxon>
    </lineage>
</organism>
<reference evidence="2 3" key="1">
    <citation type="submission" date="2019-06" db="EMBL/GenBank/DDBJ databases">
        <authorList>
            <person name="Jiang L."/>
        </authorList>
    </citation>
    <scope>NUCLEOTIDE SEQUENCE [LARGE SCALE GENOMIC DNA]</scope>
    <source>
        <strain evidence="2 3">YIM 48858</strain>
    </source>
</reference>
<accession>A0A5C4N3X1</accession>
<evidence type="ECO:0000313" key="2">
    <source>
        <dbReference type="EMBL" id="TNC61415.1"/>
    </source>
</evidence>
<proteinExistence type="predicted"/>